<feature type="compositionally biased region" description="Acidic residues" evidence="1">
    <location>
        <begin position="153"/>
        <end position="164"/>
    </location>
</feature>
<dbReference type="Pfam" id="PF24871">
    <property type="entry name" value="Piezo_TM1-24"/>
    <property type="match status" value="1"/>
</dbReference>
<sequence length="440" mass="50387">MASEVLCGLLFRLLLPVCLAAACLFRYNWLSFVYLIYLLLIPLFAEPTKTTMQGHTGRLLKSLCFTSMTFLLLHIIYQITINSLLAGDNIEPNFNCSSWERSIRQLGFESVRGADAGNGIRVFIPDIGMFVVGLVTWLLCRSLENVSQHNSDFELDDQEKEDEEENKKSEKLELEDELLFEDFELGDEDCELPEEEEVDVEDGELEEADVEESTKMKILRQIADVASKLKEIIGNLITSAGKVVVTILLGLTGMMLPSLTSTVYFFTFLGLCTWWSFCRTFDPLLFSCLCVLMAIFSAGHLITLYLYQFQFFQEAVPPGNTYASLFGISPVVQTDCSHTWMFRVNPDLEWHHFVNPIMLLVLYYTLATLIRLWLQESEDMQVKEKAGETEEREEPESSESNMTVYTAEKKRQLWRMAHYRTDERHLLTTQDGCSTPEVCV</sequence>
<feature type="transmembrane region" description="Helical" evidence="2">
    <location>
        <begin position="59"/>
        <end position="79"/>
    </location>
</feature>
<keyword evidence="2" id="KW-0472">Membrane</keyword>
<dbReference type="Proteomes" id="UP001155660">
    <property type="component" value="Chromosome B24"/>
</dbReference>
<dbReference type="GO" id="GO:0016020">
    <property type="term" value="C:membrane"/>
    <property type="evidence" value="ECO:0007669"/>
    <property type="project" value="InterPro"/>
</dbReference>
<feature type="transmembrane region" description="Helical" evidence="2">
    <location>
        <begin position="30"/>
        <end position="47"/>
    </location>
</feature>
<protein>
    <submittedName>
        <fullName evidence="4">Piezo-type mechanosensitive ion channel component 2-like isoform X1</fullName>
    </submittedName>
</protein>
<organism evidence="4">
    <name type="scientific">Cyprinus carpio</name>
    <name type="common">Common carp</name>
    <dbReference type="NCBI Taxonomy" id="7962"/>
    <lineage>
        <taxon>Eukaryota</taxon>
        <taxon>Metazoa</taxon>
        <taxon>Chordata</taxon>
        <taxon>Craniata</taxon>
        <taxon>Vertebrata</taxon>
        <taxon>Euteleostomi</taxon>
        <taxon>Actinopterygii</taxon>
        <taxon>Neopterygii</taxon>
        <taxon>Teleostei</taxon>
        <taxon>Ostariophysi</taxon>
        <taxon>Cypriniformes</taxon>
        <taxon>Cyprinidae</taxon>
        <taxon>Cyprininae</taxon>
        <taxon>Cyprinus</taxon>
    </lineage>
</organism>
<evidence type="ECO:0000259" key="3">
    <source>
        <dbReference type="Pfam" id="PF24871"/>
    </source>
</evidence>
<dbReference type="AlphaFoldDB" id="A0A9Q9XV52"/>
<keyword evidence="2" id="KW-0812">Transmembrane</keyword>
<name>A0A9Q9XV52_CYPCA</name>
<feature type="transmembrane region" description="Helical" evidence="2">
    <location>
        <begin position="284"/>
        <end position="307"/>
    </location>
</feature>
<dbReference type="OrthoDB" id="8954654at2759"/>
<keyword evidence="2" id="KW-1133">Transmembrane helix</keyword>
<evidence type="ECO:0000256" key="1">
    <source>
        <dbReference type="SAM" id="MobiDB-lite"/>
    </source>
</evidence>
<gene>
    <name evidence="4" type="primary">LOC122142204</name>
</gene>
<accession>A0A9Q9XV52</accession>
<dbReference type="GO" id="GO:0008381">
    <property type="term" value="F:mechanosensitive monoatomic ion channel activity"/>
    <property type="evidence" value="ECO:0007669"/>
    <property type="project" value="InterPro"/>
</dbReference>
<feature type="region of interest" description="Disordered" evidence="1">
    <location>
        <begin position="152"/>
        <end position="171"/>
    </location>
</feature>
<dbReference type="PANTHER" id="PTHR47049">
    <property type="entry name" value="PIEZO-TYPE MECHANOSENSITIVE ION CHANNEL HOMOLOG"/>
    <property type="match status" value="1"/>
</dbReference>
<evidence type="ECO:0000313" key="4">
    <source>
        <dbReference type="RefSeq" id="XP_042607886.1"/>
    </source>
</evidence>
<feature type="transmembrane region" description="Helical" evidence="2">
    <location>
        <begin position="353"/>
        <end position="374"/>
    </location>
</feature>
<dbReference type="KEGG" id="ccar:122142204"/>
<feature type="transmembrane region" description="Helical" evidence="2">
    <location>
        <begin position="258"/>
        <end position="277"/>
    </location>
</feature>
<dbReference type="RefSeq" id="XP_042607886.1">
    <property type="nucleotide sequence ID" value="XM_042751952.1"/>
</dbReference>
<feature type="transmembrane region" description="Helical" evidence="2">
    <location>
        <begin position="122"/>
        <end position="140"/>
    </location>
</feature>
<dbReference type="GeneID" id="122142204"/>
<feature type="transmembrane region" description="Helical" evidence="2">
    <location>
        <begin position="232"/>
        <end position="252"/>
    </location>
</feature>
<feature type="domain" description="Piezo TM1-24" evidence="3">
    <location>
        <begin position="26"/>
        <end position="416"/>
    </location>
</feature>
<evidence type="ECO:0000256" key="2">
    <source>
        <dbReference type="SAM" id="Phobius"/>
    </source>
</evidence>
<dbReference type="InterPro" id="IPR027272">
    <property type="entry name" value="Piezo"/>
</dbReference>
<proteinExistence type="predicted"/>
<reference evidence="4" key="1">
    <citation type="submission" date="2025-08" db="UniProtKB">
        <authorList>
            <consortium name="RefSeq"/>
        </authorList>
    </citation>
    <scope>IDENTIFICATION</scope>
    <source>
        <tissue evidence="4">Muscle</tissue>
    </source>
</reference>
<dbReference type="PANTHER" id="PTHR47049:SF6">
    <property type="entry name" value="PIEZO-TYPE MECHANOSENSITIVE ION CHANNEL COMPONENT"/>
    <property type="match status" value="1"/>
</dbReference>
<dbReference type="InterPro" id="IPR056769">
    <property type="entry name" value="Piezo_TM1-24"/>
</dbReference>